<organism evidence="1 2">
    <name type="scientific">Hoylesella loescheii DSM 19665 = JCM 12249 = ATCC 15930</name>
    <dbReference type="NCBI Taxonomy" id="1122985"/>
    <lineage>
        <taxon>Bacteria</taxon>
        <taxon>Pseudomonadati</taxon>
        <taxon>Bacteroidota</taxon>
        <taxon>Bacteroidia</taxon>
        <taxon>Bacteroidales</taxon>
        <taxon>Prevotellaceae</taxon>
        <taxon>Hoylesella</taxon>
    </lineage>
</organism>
<name>A0A069QE72_HOYLO</name>
<accession>A0A069QE72</accession>
<dbReference type="RefSeq" id="WP_018967203.1">
    <property type="nucleotide sequence ID" value="NZ_KB899213.1"/>
</dbReference>
<dbReference type="AlphaFoldDB" id="A0A069QE72"/>
<keyword evidence="2" id="KW-1185">Reference proteome</keyword>
<dbReference type="HOGENOM" id="CLU_2827584_0_0_10"/>
<proteinExistence type="predicted"/>
<sequence>MTNAIFPLFGISKAPQTELLSEDEREMVRITQNYDIKKRKPNVFDVILFLMRFCNGEFLFQANFRQ</sequence>
<evidence type="ECO:0000313" key="2">
    <source>
        <dbReference type="Proteomes" id="UP000027442"/>
    </source>
</evidence>
<reference evidence="1 2" key="1">
    <citation type="submission" date="2013-08" db="EMBL/GenBank/DDBJ databases">
        <authorList>
            <person name="Weinstock G."/>
            <person name="Sodergren E."/>
            <person name="Wylie T."/>
            <person name="Fulton L."/>
            <person name="Fulton R."/>
            <person name="Fronick C."/>
            <person name="O'Laughlin M."/>
            <person name="Godfrey J."/>
            <person name="Miner T."/>
            <person name="Herter B."/>
            <person name="Appelbaum E."/>
            <person name="Cordes M."/>
            <person name="Lek S."/>
            <person name="Wollam A."/>
            <person name="Pepin K.H."/>
            <person name="Palsikar V.B."/>
            <person name="Mitreva M."/>
            <person name="Wilson R.K."/>
        </authorList>
    </citation>
    <scope>NUCLEOTIDE SEQUENCE [LARGE SCALE GENOMIC DNA]</scope>
    <source>
        <strain evidence="1 2">ATCC 15930</strain>
    </source>
</reference>
<dbReference type="EMBL" id="JNGW01000121">
    <property type="protein sequence ID" value="KDR51100.1"/>
    <property type="molecule type" value="Genomic_DNA"/>
</dbReference>
<dbReference type="PATRIC" id="fig|1122985.7.peg.2908"/>
<evidence type="ECO:0000313" key="1">
    <source>
        <dbReference type="EMBL" id="KDR51100.1"/>
    </source>
</evidence>
<gene>
    <name evidence="1" type="ORF">HMPREF1991_02812</name>
</gene>
<comment type="caution">
    <text evidence="1">The sequence shown here is derived from an EMBL/GenBank/DDBJ whole genome shotgun (WGS) entry which is preliminary data.</text>
</comment>
<dbReference type="Proteomes" id="UP000027442">
    <property type="component" value="Unassembled WGS sequence"/>
</dbReference>
<protein>
    <submittedName>
        <fullName evidence="1">Uncharacterized protein</fullName>
    </submittedName>
</protein>